<evidence type="ECO:0000313" key="2">
    <source>
        <dbReference type="EMBL" id="CAA9392966.1"/>
    </source>
</evidence>
<evidence type="ECO:0000256" key="1">
    <source>
        <dbReference type="SAM" id="MobiDB-lite"/>
    </source>
</evidence>
<gene>
    <name evidence="2" type="ORF">AVDCRST_MAG51-452</name>
</gene>
<accession>A0A6J4NT66</accession>
<feature type="compositionally biased region" description="Basic residues" evidence="1">
    <location>
        <begin position="18"/>
        <end position="29"/>
    </location>
</feature>
<proteinExistence type="predicted"/>
<feature type="compositionally biased region" description="Low complexity" evidence="1">
    <location>
        <begin position="62"/>
        <end position="74"/>
    </location>
</feature>
<feature type="compositionally biased region" description="Basic and acidic residues" evidence="1">
    <location>
        <begin position="1"/>
        <end position="12"/>
    </location>
</feature>
<feature type="region of interest" description="Disordered" evidence="1">
    <location>
        <begin position="1"/>
        <end position="74"/>
    </location>
</feature>
<dbReference type="EMBL" id="CADCUX010000126">
    <property type="protein sequence ID" value="CAA9392966.1"/>
    <property type="molecule type" value="Genomic_DNA"/>
</dbReference>
<feature type="non-terminal residue" evidence="2">
    <location>
        <position position="74"/>
    </location>
</feature>
<reference evidence="2" key="1">
    <citation type="submission" date="2020-02" db="EMBL/GenBank/DDBJ databases">
        <authorList>
            <person name="Meier V. D."/>
        </authorList>
    </citation>
    <scope>NUCLEOTIDE SEQUENCE</scope>
    <source>
        <strain evidence="2">AVDCRST_MAG51</strain>
    </source>
</reference>
<organism evidence="2">
    <name type="scientific">uncultured Ramlibacter sp</name>
    <dbReference type="NCBI Taxonomy" id="260755"/>
    <lineage>
        <taxon>Bacteria</taxon>
        <taxon>Pseudomonadati</taxon>
        <taxon>Pseudomonadota</taxon>
        <taxon>Betaproteobacteria</taxon>
        <taxon>Burkholderiales</taxon>
        <taxon>Comamonadaceae</taxon>
        <taxon>Ramlibacter</taxon>
        <taxon>environmental samples</taxon>
    </lineage>
</organism>
<protein>
    <submittedName>
        <fullName evidence="2">Putative TonB-dependent receptor</fullName>
    </submittedName>
</protein>
<name>A0A6J4NT66_9BURK</name>
<keyword evidence="2" id="KW-0675">Receptor</keyword>
<feature type="non-terminal residue" evidence="2">
    <location>
        <position position="1"/>
    </location>
</feature>
<dbReference type="AlphaFoldDB" id="A0A6J4NT66"/>
<sequence>EFARPLLSRDRVPFAPQHGHRRRRRRPARGRPVGASIGPAAPGRRSGGPGGDPGADRDARARTQGGTARAATAG</sequence>